<dbReference type="Gene3D" id="3.30.300.90">
    <property type="entry name" value="BolA-like"/>
    <property type="match status" value="1"/>
</dbReference>
<dbReference type="Pfam" id="PF01722">
    <property type="entry name" value="BolA"/>
    <property type="match status" value="1"/>
</dbReference>
<evidence type="ECO:0000256" key="1">
    <source>
        <dbReference type="ARBA" id="ARBA00005578"/>
    </source>
</evidence>
<keyword evidence="4" id="KW-1185">Reference proteome</keyword>
<dbReference type="InterPro" id="IPR050961">
    <property type="entry name" value="BolA/IbaG_stress_morph_reg"/>
</dbReference>
<dbReference type="PANTHER" id="PTHR46229:SF2">
    <property type="entry name" value="BOLA-LIKE PROTEIN 1"/>
    <property type="match status" value="1"/>
</dbReference>
<proteinExistence type="inferred from homology"/>
<dbReference type="STRING" id="329726.AM1_4894"/>
<evidence type="ECO:0000313" key="4">
    <source>
        <dbReference type="Proteomes" id="UP000000268"/>
    </source>
</evidence>
<organism evidence="3 4">
    <name type="scientific">Acaryochloris marina (strain MBIC 11017)</name>
    <dbReference type="NCBI Taxonomy" id="329726"/>
    <lineage>
        <taxon>Bacteria</taxon>
        <taxon>Bacillati</taxon>
        <taxon>Cyanobacteriota</taxon>
        <taxon>Cyanophyceae</taxon>
        <taxon>Acaryochloridales</taxon>
        <taxon>Acaryochloridaceae</taxon>
        <taxon>Acaryochloris</taxon>
    </lineage>
</organism>
<dbReference type="eggNOG" id="COG0271">
    <property type="taxonomic scope" value="Bacteria"/>
</dbReference>
<accession>B0C3N1</accession>
<dbReference type="KEGG" id="amr:AM1_4894"/>
<dbReference type="AlphaFoldDB" id="B0C3N1"/>
<dbReference type="InterPro" id="IPR002634">
    <property type="entry name" value="BolA"/>
</dbReference>
<dbReference type="InterPro" id="IPR036065">
    <property type="entry name" value="BolA-like_sf"/>
</dbReference>
<comment type="similarity">
    <text evidence="1 2">Belongs to the BolA/IbaG family.</text>
</comment>
<reference evidence="3 4" key="1">
    <citation type="journal article" date="2008" name="Proc. Natl. Acad. Sci. U.S.A.">
        <title>Niche adaptation and genome expansion in the chlorophyll d-producing cyanobacterium Acaryochloris marina.</title>
        <authorList>
            <person name="Swingley W.D."/>
            <person name="Chen M."/>
            <person name="Cheung P.C."/>
            <person name="Conrad A.L."/>
            <person name="Dejesa L.C."/>
            <person name="Hao J."/>
            <person name="Honchak B.M."/>
            <person name="Karbach L.E."/>
            <person name="Kurdoglu A."/>
            <person name="Lahiri S."/>
            <person name="Mastrian S.D."/>
            <person name="Miyashita H."/>
            <person name="Page L."/>
            <person name="Ramakrishna P."/>
            <person name="Satoh S."/>
            <person name="Sattley W.M."/>
            <person name="Shimada Y."/>
            <person name="Taylor H.L."/>
            <person name="Tomo T."/>
            <person name="Tsuchiya T."/>
            <person name="Wang Z.T."/>
            <person name="Raymond J."/>
            <person name="Mimuro M."/>
            <person name="Blankenship R.E."/>
            <person name="Touchman J.W."/>
        </authorList>
    </citation>
    <scope>NUCLEOTIDE SEQUENCE [LARGE SCALE GENOMIC DNA]</scope>
    <source>
        <strain evidence="4">MBIC 11017</strain>
    </source>
</reference>
<dbReference type="OrthoDB" id="9796738at2"/>
<gene>
    <name evidence="3" type="ordered locus">AM1_4894</name>
</gene>
<dbReference type="RefSeq" id="WP_012165141.1">
    <property type="nucleotide sequence ID" value="NC_009925.1"/>
</dbReference>
<dbReference type="EMBL" id="CP000828">
    <property type="protein sequence ID" value="ABW29865.1"/>
    <property type="molecule type" value="Genomic_DNA"/>
</dbReference>
<evidence type="ECO:0000313" key="3">
    <source>
        <dbReference type="EMBL" id="ABW29865.1"/>
    </source>
</evidence>
<dbReference type="HOGENOM" id="CLU_109462_4_2_3"/>
<dbReference type="PIRSF" id="PIRSF003113">
    <property type="entry name" value="BolA"/>
    <property type="match status" value="1"/>
</dbReference>
<dbReference type="PANTHER" id="PTHR46229">
    <property type="entry name" value="BOLA TRANSCRIPTION REGULATOR"/>
    <property type="match status" value="1"/>
</dbReference>
<sequence>MINPDDLTAMIQAGLPGAEVFVQDLTGGGDHYQATIISAEFEGKTLVQQHQLVYRSVNQVMASEQLHALALKTFTPEKWQTQQADVVQPS</sequence>
<name>B0C3N1_ACAM1</name>
<protein>
    <submittedName>
        <fullName evidence="3">BolA family protein</fullName>
    </submittedName>
</protein>
<evidence type="ECO:0000256" key="2">
    <source>
        <dbReference type="RuleBase" id="RU003860"/>
    </source>
</evidence>
<dbReference type="Proteomes" id="UP000000268">
    <property type="component" value="Chromosome"/>
</dbReference>
<dbReference type="SUPFAM" id="SSF82657">
    <property type="entry name" value="BolA-like"/>
    <property type="match status" value="1"/>
</dbReference>